<evidence type="ECO:0000313" key="1">
    <source>
        <dbReference type="EMBL" id="MCI43780.1"/>
    </source>
</evidence>
<dbReference type="GO" id="GO:0016829">
    <property type="term" value="F:lyase activity"/>
    <property type="evidence" value="ECO:0007669"/>
    <property type="project" value="UniProtKB-KW"/>
</dbReference>
<reference evidence="1 2" key="1">
    <citation type="journal article" date="2018" name="Front. Plant Sci.">
        <title>Red Clover (Trifolium pratense) and Zigzag Clover (T. medium) - A Picture of Genomic Similarities and Differences.</title>
        <authorList>
            <person name="Dluhosova J."/>
            <person name="Istvanek J."/>
            <person name="Nedelnik J."/>
            <person name="Repkova J."/>
        </authorList>
    </citation>
    <scope>NUCLEOTIDE SEQUENCE [LARGE SCALE GENOMIC DNA]</scope>
    <source>
        <strain evidence="2">cv. 10/8</strain>
        <tissue evidence="1">Leaf</tissue>
    </source>
</reference>
<feature type="non-terminal residue" evidence="1">
    <location>
        <position position="37"/>
    </location>
</feature>
<dbReference type="EMBL" id="LXQA010321839">
    <property type="protein sequence ID" value="MCI43780.1"/>
    <property type="molecule type" value="Genomic_DNA"/>
</dbReference>
<comment type="caution">
    <text evidence="1">The sequence shown here is derived from an EMBL/GenBank/DDBJ whole genome shotgun (WGS) entry which is preliminary data.</text>
</comment>
<dbReference type="Proteomes" id="UP000265520">
    <property type="component" value="Unassembled WGS sequence"/>
</dbReference>
<sequence>MLWRNEDPLKWDEAAEELKGSHFEEVKRMVEDYWKEV</sequence>
<keyword evidence="1" id="KW-0456">Lyase</keyword>
<dbReference type="AlphaFoldDB" id="A0A392S713"/>
<accession>A0A392S713</accession>
<keyword evidence="2" id="KW-1185">Reference proteome</keyword>
<name>A0A392S713_9FABA</name>
<protein>
    <submittedName>
        <fullName evidence="1">Phenylalanine ammonia-lyase 4</fullName>
    </submittedName>
</protein>
<organism evidence="1 2">
    <name type="scientific">Trifolium medium</name>
    <dbReference type="NCBI Taxonomy" id="97028"/>
    <lineage>
        <taxon>Eukaryota</taxon>
        <taxon>Viridiplantae</taxon>
        <taxon>Streptophyta</taxon>
        <taxon>Embryophyta</taxon>
        <taxon>Tracheophyta</taxon>
        <taxon>Spermatophyta</taxon>
        <taxon>Magnoliopsida</taxon>
        <taxon>eudicotyledons</taxon>
        <taxon>Gunneridae</taxon>
        <taxon>Pentapetalae</taxon>
        <taxon>rosids</taxon>
        <taxon>fabids</taxon>
        <taxon>Fabales</taxon>
        <taxon>Fabaceae</taxon>
        <taxon>Papilionoideae</taxon>
        <taxon>50 kb inversion clade</taxon>
        <taxon>NPAAA clade</taxon>
        <taxon>Hologalegina</taxon>
        <taxon>IRL clade</taxon>
        <taxon>Trifolieae</taxon>
        <taxon>Trifolium</taxon>
    </lineage>
</organism>
<evidence type="ECO:0000313" key="2">
    <source>
        <dbReference type="Proteomes" id="UP000265520"/>
    </source>
</evidence>
<proteinExistence type="predicted"/>